<dbReference type="InterPro" id="IPR025924">
    <property type="entry name" value="YHYH_dom"/>
</dbReference>
<reference evidence="3 4" key="1">
    <citation type="submission" date="2019-03" db="EMBL/GenBank/DDBJ databases">
        <title>Genomic Encyclopedia of Type Strains, Phase IV (KMG-IV): sequencing the most valuable type-strain genomes for metagenomic binning, comparative biology and taxonomic classification.</title>
        <authorList>
            <person name="Goeker M."/>
        </authorList>
    </citation>
    <scope>NUCLEOTIDE SEQUENCE [LARGE SCALE GENOMIC DNA]</scope>
    <source>
        <strain evidence="3 4">DSM 24830</strain>
    </source>
</reference>
<dbReference type="AlphaFoldDB" id="A0A4R1F2T9"/>
<comment type="caution">
    <text evidence="3">The sequence shown here is derived from an EMBL/GenBank/DDBJ whole genome shotgun (WGS) entry which is preliminary data.</text>
</comment>
<dbReference type="Proteomes" id="UP000294887">
    <property type="component" value="Unassembled WGS sequence"/>
</dbReference>
<evidence type="ECO:0000256" key="1">
    <source>
        <dbReference type="SAM" id="MobiDB-lite"/>
    </source>
</evidence>
<organism evidence="3 4">
    <name type="scientific">Cocleimonas flava</name>
    <dbReference type="NCBI Taxonomy" id="634765"/>
    <lineage>
        <taxon>Bacteria</taxon>
        <taxon>Pseudomonadati</taxon>
        <taxon>Pseudomonadota</taxon>
        <taxon>Gammaproteobacteria</taxon>
        <taxon>Thiotrichales</taxon>
        <taxon>Thiotrichaceae</taxon>
        <taxon>Cocleimonas</taxon>
    </lineage>
</organism>
<protein>
    <submittedName>
        <fullName evidence="3">YHYH protein</fullName>
    </submittedName>
</protein>
<dbReference type="Pfam" id="PF14240">
    <property type="entry name" value="YHYH"/>
    <property type="match status" value="1"/>
</dbReference>
<dbReference type="RefSeq" id="WP_207907052.1">
    <property type="nucleotide sequence ID" value="NZ_BAAAFU010000004.1"/>
</dbReference>
<proteinExistence type="predicted"/>
<dbReference type="EMBL" id="SMFQ01000003">
    <property type="protein sequence ID" value="TCJ87780.1"/>
    <property type="molecule type" value="Genomic_DNA"/>
</dbReference>
<evidence type="ECO:0000313" key="3">
    <source>
        <dbReference type="EMBL" id="TCJ87780.1"/>
    </source>
</evidence>
<gene>
    <name evidence="3" type="ORF">EV695_2295</name>
</gene>
<feature type="domain" description="YHYH" evidence="2">
    <location>
        <begin position="83"/>
        <end position="176"/>
    </location>
</feature>
<accession>A0A4R1F2T9</accession>
<keyword evidence="4" id="KW-1185">Reference proteome</keyword>
<feature type="region of interest" description="Disordered" evidence="1">
    <location>
        <begin position="223"/>
        <end position="245"/>
    </location>
</feature>
<evidence type="ECO:0000313" key="4">
    <source>
        <dbReference type="Proteomes" id="UP000294887"/>
    </source>
</evidence>
<name>A0A4R1F2T9_9GAMM</name>
<evidence type="ECO:0000259" key="2">
    <source>
        <dbReference type="Pfam" id="PF14240"/>
    </source>
</evidence>
<sequence length="245" mass="25817">MWFYENGVDGIVELTGNFIQDLAVTYNDTNWQVYDPTTGNVRITDTQIACEAAAQPNVADEYNNYCVQCEMEYLEDGVLSATYLIPVTPIPADVTGSVSQVGIALNGTELSAPAPVDDILSNYTIAAFDDCGGHINTHQGYHYHAATDCAAVGTQDDGHSALLGYALDGYGIYAMKDSDGNEAEGLDECRGITDDVRGYHYHAASPGENMFVGCFHGKTVASTDAGGPADGEPPAGGPPTGTAPE</sequence>
<feature type="compositionally biased region" description="Low complexity" evidence="1">
    <location>
        <begin position="224"/>
        <end position="233"/>
    </location>
</feature>